<keyword evidence="2" id="KW-1185">Reference proteome</keyword>
<sequence length="91" mass="9826">MAGGNRNRAAIRAFSLMPAAGAGRINLELATTAGLISQTPEYAFSEGRAADIARADEKNPVTIHAIVQPLELLCNSRKTATHNSWNCFREE</sequence>
<evidence type="ECO:0000313" key="2">
    <source>
        <dbReference type="Proteomes" id="UP001250791"/>
    </source>
</evidence>
<organism evidence="1 2">
    <name type="scientific">Rhizobium miluonense</name>
    <dbReference type="NCBI Taxonomy" id="411945"/>
    <lineage>
        <taxon>Bacteria</taxon>
        <taxon>Pseudomonadati</taxon>
        <taxon>Pseudomonadota</taxon>
        <taxon>Alphaproteobacteria</taxon>
        <taxon>Hyphomicrobiales</taxon>
        <taxon>Rhizobiaceae</taxon>
        <taxon>Rhizobium/Agrobacterium group</taxon>
        <taxon>Rhizobium</taxon>
    </lineage>
</organism>
<dbReference type="Proteomes" id="UP001250791">
    <property type="component" value="Unassembled WGS sequence"/>
</dbReference>
<evidence type="ECO:0000313" key="1">
    <source>
        <dbReference type="EMBL" id="MDR6901157.1"/>
    </source>
</evidence>
<proteinExistence type="predicted"/>
<accession>A0ABU1SQA2</accession>
<reference evidence="1 2" key="1">
    <citation type="submission" date="2023-07" db="EMBL/GenBank/DDBJ databases">
        <title>Sorghum-associated microbial communities from plants grown in Nebraska, USA.</title>
        <authorList>
            <person name="Schachtman D."/>
        </authorList>
    </citation>
    <scope>NUCLEOTIDE SEQUENCE [LARGE SCALE GENOMIC DNA]</scope>
    <source>
        <strain evidence="1 2">3199</strain>
    </source>
</reference>
<comment type="caution">
    <text evidence="1">The sequence shown here is derived from an EMBL/GenBank/DDBJ whole genome shotgun (WGS) entry which is preliminary data.</text>
</comment>
<dbReference type="EMBL" id="JAVDUP010000003">
    <property type="protein sequence ID" value="MDR6901157.1"/>
    <property type="molecule type" value="Genomic_DNA"/>
</dbReference>
<protein>
    <submittedName>
        <fullName evidence="1">Uncharacterized protein</fullName>
    </submittedName>
</protein>
<name>A0ABU1SQA2_9HYPH</name>
<gene>
    <name evidence="1" type="ORF">J2W52_002781</name>
</gene>